<feature type="active site" evidence="15">
    <location>
        <position position="173"/>
    </location>
</feature>
<evidence type="ECO:0000313" key="17">
    <source>
        <dbReference type="EMBL" id="CAH0534680.1"/>
    </source>
</evidence>
<feature type="domain" description="Protein kinase" evidence="16">
    <location>
        <begin position="23"/>
        <end position="228"/>
    </location>
</feature>
<evidence type="ECO:0000259" key="16">
    <source>
        <dbReference type="PROSITE" id="PS50011"/>
    </source>
</evidence>
<keyword evidence="5 15" id="KW-1003">Cell membrane</keyword>
<comment type="catalytic activity">
    <reaction evidence="14 15">
        <text>an alpha-Kdo-(2-&gt;6)-lipid IVA + ATP = a 4-O-phospho-alpha-Kdo-(2-&gt;6)-lipid IVA + ADP + H(+)</text>
        <dbReference type="Rhea" id="RHEA:74271"/>
        <dbReference type="ChEBI" id="CHEBI:15378"/>
        <dbReference type="ChEBI" id="CHEBI:30616"/>
        <dbReference type="ChEBI" id="CHEBI:176428"/>
        <dbReference type="ChEBI" id="CHEBI:193140"/>
        <dbReference type="ChEBI" id="CHEBI:456216"/>
        <dbReference type="EC" id="2.7.1.166"/>
    </reaction>
</comment>
<dbReference type="Pfam" id="PF06293">
    <property type="entry name" value="Kdo"/>
    <property type="match status" value="1"/>
</dbReference>
<evidence type="ECO:0000256" key="15">
    <source>
        <dbReference type="HAMAP-Rule" id="MF_00521"/>
    </source>
</evidence>
<accession>A0ABM8ZWF4</accession>
<evidence type="ECO:0000256" key="5">
    <source>
        <dbReference type="ARBA" id="ARBA00022475"/>
    </source>
</evidence>
<keyword evidence="11 15" id="KW-0448">Lipopolysaccharide biosynthesis</keyword>
<evidence type="ECO:0000313" key="18">
    <source>
        <dbReference type="Proteomes" id="UP000838672"/>
    </source>
</evidence>
<keyword evidence="8 15" id="KW-0547">Nucleotide-binding</keyword>
<evidence type="ECO:0000256" key="4">
    <source>
        <dbReference type="ARBA" id="ARBA00011988"/>
    </source>
</evidence>
<organism evidence="17 18">
    <name type="scientific">Vibrio stylophorae</name>
    <dbReference type="NCBI Taxonomy" id="659351"/>
    <lineage>
        <taxon>Bacteria</taxon>
        <taxon>Pseudomonadati</taxon>
        <taxon>Pseudomonadota</taxon>
        <taxon>Gammaproteobacteria</taxon>
        <taxon>Vibrionales</taxon>
        <taxon>Vibrionaceae</taxon>
        <taxon>Vibrio</taxon>
    </lineage>
</organism>
<gene>
    <name evidence="15 17" type="primary">kdkA</name>
    <name evidence="17" type="ORF">VST7929_02630</name>
</gene>
<evidence type="ECO:0000256" key="12">
    <source>
        <dbReference type="ARBA" id="ARBA00023136"/>
    </source>
</evidence>
<evidence type="ECO:0000256" key="14">
    <source>
        <dbReference type="ARBA" id="ARBA00034417"/>
    </source>
</evidence>
<evidence type="ECO:0000256" key="11">
    <source>
        <dbReference type="ARBA" id="ARBA00022985"/>
    </source>
</evidence>
<evidence type="ECO:0000256" key="13">
    <source>
        <dbReference type="ARBA" id="ARBA00029511"/>
    </source>
</evidence>
<reference evidence="17" key="1">
    <citation type="submission" date="2021-11" db="EMBL/GenBank/DDBJ databases">
        <authorList>
            <person name="Rodrigo-Torres L."/>
            <person name="Arahal R. D."/>
            <person name="Lucena T."/>
        </authorList>
    </citation>
    <scope>NUCLEOTIDE SEQUENCE</scope>
    <source>
        <strain evidence="17">CECT 7929</strain>
    </source>
</reference>
<keyword evidence="6 15" id="KW-0997">Cell inner membrane</keyword>
<dbReference type="NCBIfam" id="NF002475">
    <property type="entry name" value="PRK01723.1"/>
    <property type="match status" value="1"/>
</dbReference>
<evidence type="ECO:0000256" key="1">
    <source>
        <dbReference type="ARBA" id="ARBA00004515"/>
    </source>
</evidence>
<evidence type="ECO:0000256" key="9">
    <source>
        <dbReference type="ARBA" id="ARBA00022777"/>
    </source>
</evidence>
<keyword evidence="12 15" id="KW-0472">Membrane</keyword>
<comment type="similarity">
    <text evidence="3 15">Belongs to the protein kinase superfamily. KdkA/RfaP family.</text>
</comment>
<dbReference type="Proteomes" id="UP000838672">
    <property type="component" value="Unassembled WGS sequence"/>
</dbReference>
<dbReference type="Gene3D" id="1.10.510.10">
    <property type="entry name" value="Transferase(Phosphotransferase) domain 1"/>
    <property type="match status" value="1"/>
</dbReference>
<name>A0ABM8ZWF4_9VIBR</name>
<dbReference type="PROSITE" id="PS50011">
    <property type="entry name" value="PROTEIN_KINASE_DOM"/>
    <property type="match status" value="1"/>
</dbReference>
<comment type="pathway">
    <text evidence="2 15">Bacterial outer membrane biogenesis; LPS core biosynthesis.</text>
</comment>
<comment type="subcellular location">
    <subcellularLocation>
        <location evidence="1 15">Cell inner membrane</location>
        <topology evidence="1 15">Peripheral membrane protein</topology>
        <orientation evidence="1 15">Cytoplasmic side</orientation>
    </subcellularLocation>
</comment>
<keyword evidence="10 15" id="KW-0067">ATP-binding</keyword>
<evidence type="ECO:0000256" key="6">
    <source>
        <dbReference type="ARBA" id="ARBA00022519"/>
    </source>
</evidence>
<dbReference type="GO" id="GO:0016301">
    <property type="term" value="F:kinase activity"/>
    <property type="evidence" value="ECO:0007669"/>
    <property type="project" value="UniProtKB-KW"/>
</dbReference>
<dbReference type="HAMAP" id="MF_00521">
    <property type="entry name" value="KDO_kinase"/>
    <property type="match status" value="1"/>
</dbReference>
<keyword evidence="9 15" id="KW-0418">Kinase</keyword>
<dbReference type="InterPro" id="IPR022826">
    <property type="entry name" value="KDO_kinase"/>
</dbReference>
<evidence type="ECO:0000256" key="2">
    <source>
        <dbReference type="ARBA" id="ARBA00004713"/>
    </source>
</evidence>
<dbReference type="InterPro" id="IPR011009">
    <property type="entry name" value="Kinase-like_dom_sf"/>
</dbReference>
<evidence type="ECO:0000256" key="3">
    <source>
        <dbReference type="ARBA" id="ARBA00010327"/>
    </source>
</evidence>
<sequence length="228" mass="25944">MTSANIVETRLNQTVIWHDPSLLSSDEAALEGLFDIAYWQQKQAVLGSAKGRGTTWFVQGQLPMALRHYYRGGLFGKLVRDQYLFHGWQQTRCYQEFALLAQLRALNIPVPRPVAARVQRCGVFYRADILVERIEGAQDLVATLQAQPLTPEVYQQIGRLVRQLHDAGICHTDLNIHNILQDQSGRLWLIDFDKCGSKQGEGWKADNLARLQRSFIKEQKKTTNPLAT</sequence>
<keyword evidence="18" id="KW-1185">Reference proteome</keyword>
<comment type="caution">
    <text evidence="17">The sequence shown here is derived from an EMBL/GenBank/DDBJ whole genome shotgun (WGS) entry which is preliminary data.</text>
</comment>
<keyword evidence="7 15" id="KW-0808">Transferase</keyword>
<proteinExistence type="inferred from homology"/>
<evidence type="ECO:0000256" key="7">
    <source>
        <dbReference type="ARBA" id="ARBA00022679"/>
    </source>
</evidence>
<dbReference type="EC" id="2.7.1.166" evidence="4 15"/>
<dbReference type="SUPFAM" id="SSF56112">
    <property type="entry name" value="Protein kinase-like (PK-like)"/>
    <property type="match status" value="1"/>
</dbReference>
<evidence type="ECO:0000256" key="10">
    <source>
        <dbReference type="ARBA" id="ARBA00022840"/>
    </source>
</evidence>
<comment type="function">
    <text evidence="15">Catalyzes the ATP-dependent phosphorylation of the 3-deoxy-D-manno-octulosonic acid (Kdo) residue in Kdo-lipid IV(A) at the 4-OH position.</text>
</comment>
<dbReference type="EMBL" id="CAKLDI010000001">
    <property type="protein sequence ID" value="CAH0534680.1"/>
    <property type="molecule type" value="Genomic_DNA"/>
</dbReference>
<evidence type="ECO:0000256" key="8">
    <source>
        <dbReference type="ARBA" id="ARBA00022741"/>
    </source>
</evidence>
<dbReference type="InterPro" id="IPR000719">
    <property type="entry name" value="Prot_kinase_dom"/>
</dbReference>
<protein>
    <recommendedName>
        <fullName evidence="13 15">3-deoxy-D-manno-octulosonic acid kinase</fullName>
        <shortName evidence="15">Kdo kinase</shortName>
        <ecNumber evidence="4 15">2.7.1.166</ecNumber>
    </recommendedName>
</protein>